<protein>
    <recommendedName>
        <fullName evidence="8">Rhodopsin domain-containing protein</fullName>
    </recommendedName>
</protein>
<evidence type="ECO:0000256" key="6">
    <source>
        <dbReference type="SAM" id="MobiDB-lite"/>
    </source>
</evidence>
<evidence type="ECO:0000259" key="8">
    <source>
        <dbReference type="Pfam" id="PF20684"/>
    </source>
</evidence>
<evidence type="ECO:0000313" key="10">
    <source>
        <dbReference type="Proteomes" id="UP000029964"/>
    </source>
</evidence>
<reference evidence="10" key="1">
    <citation type="journal article" date="2014" name="Genome Announc.">
        <title>Genome sequence and annotation of Acremonium chrysogenum, producer of the beta-lactam antibiotic cephalosporin C.</title>
        <authorList>
            <person name="Terfehr D."/>
            <person name="Dahlmann T.A."/>
            <person name="Specht T."/>
            <person name="Zadra I."/>
            <person name="Kuernsteiner H."/>
            <person name="Kueck U."/>
        </authorList>
    </citation>
    <scope>NUCLEOTIDE SEQUENCE [LARGE SCALE GENOMIC DNA]</scope>
    <source>
        <strain evidence="10">ATCC 11550 / CBS 779.69 / DSM 880 / IAM 14645 / JCM 23072 / IMI 49137</strain>
    </source>
</reference>
<feature type="transmembrane region" description="Helical" evidence="7">
    <location>
        <begin position="59"/>
        <end position="80"/>
    </location>
</feature>
<evidence type="ECO:0000313" key="9">
    <source>
        <dbReference type="EMBL" id="KFH45338.1"/>
    </source>
</evidence>
<keyword evidence="2 7" id="KW-0812">Transmembrane</keyword>
<evidence type="ECO:0000256" key="7">
    <source>
        <dbReference type="SAM" id="Phobius"/>
    </source>
</evidence>
<evidence type="ECO:0000256" key="2">
    <source>
        <dbReference type="ARBA" id="ARBA00022692"/>
    </source>
</evidence>
<dbReference type="PANTHER" id="PTHR33048">
    <property type="entry name" value="PTH11-LIKE INTEGRAL MEMBRANE PROTEIN (AFU_ORTHOLOGUE AFUA_5G11245)"/>
    <property type="match status" value="1"/>
</dbReference>
<dbReference type="Proteomes" id="UP000029964">
    <property type="component" value="Unassembled WGS sequence"/>
</dbReference>
<feature type="transmembrane region" description="Helical" evidence="7">
    <location>
        <begin position="234"/>
        <end position="253"/>
    </location>
</feature>
<evidence type="ECO:0000256" key="5">
    <source>
        <dbReference type="ARBA" id="ARBA00038359"/>
    </source>
</evidence>
<dbReference type="InterPro" id="IPR049326">
    <property type="entry name" value="Rhodopsin_dom_fungi"/>
</dbReference>
<comment type="subcellular location">
    <subcellularLocation>
        <location evidence="1">Membrane</location>
        <topology evidence="1">Multi-pass membrane protein</topology>
    </subcellularLocation>
</comment>
<gene>
    <name evidence="9" type="ORF">ACRE_038430</name>
</gene>
<dbReference type="InterPro" id="IPR052337">
    <property type="entry name" value="SAT4-like"/>
</dbReference>
<sequence>MSQTEDELSPEEALEILKRQLSGQGPLVAAIVMLTLTLAWTAMRVAARRIGGHRFLAADYFYFASQLAFISVFTCAIILIRTDLDTLLENPNTVQLLIDASMAMSVSHTITILCVKLSIGVLLLAVLGPTSRPMSLLCWAAVLASAIWAVYGVMTAVVPRLGRAHVVAAYAIDIATDLILLLLPWKAFKGLHMPWAHKVALLLMFSGGFVTMAFSAAFLAAYSTEAKLSTTIGIIQSGIAVLVASSTVLRPLFDKTIVRWFKLRSLRGSSNRTPNIDLTSWRGSAGRQGAESGHVSASRKSARRTDRQPSDLSESEENLTAQSSEHK</sequence>
<feature type="transmembrane region" description="Helical" evidence="7">
    <location>
        <begin position="27"/>
        <end position="47"/>
    </location>
</feature>
<feature type="transmembrane region" description="Helical" evidence="7">
    <location>
        <begin position="199"/>
        <end position="222"/>
    </location>
</feature>
<evidence type="ECO:0000256" key="1">
    <source>
        <dbReference type="ARBA" id="ARBA00004141"/>
    </source>
</evidence>
<comment type="similarity">
    <text evidence="5">Belongs to the SAT4 family.</text>
</comment>
<keyword evidence="10" id="KW-1185">Reference proteome</keyword>
<organism evidence="9 10">
    <name type="scientific">Hapsidospora chrysogenum (strain ATCC 11550 / CBS 779.69 / DSM 880 / IAM 14645 / JCM 23072 / IMI 49137)</name>
    <name type="common">Acremonium chrysogenum</name>
    <dbReference type="NCBI Taxonomy" id="857340"/>
    <lineage>
        <taxon>Eukaryota</taxon>
        <taxon>Fungi</taxon>
        <taxon>Dikarya</taxon>
        <taxon>Ascomycota</taxon>
        <taxon>Pezizomycotina</taxon>
        <taxon>Sordariomycetes</taxon>
        <taxon>Hypocreomycetidae</taxon>
        <taxon>Hypocreales</taxon>
        <taxon>Bionectriaceae</taxon>
        <taxon>Hapsidospora</taxon>
    </lineage>
</organism>
<feature type="transmembrane region" description="Helical" evidence="7">
    <location>
        <begin position="164"/>
        <end position="187"/>
    </location>
</feature>
<dbReference type="Pfam" id="PF20684">
    <property type="entry name" value="Fung_rhodopsin"/>
    <property type="match status" value="1"/>
</dbReference>
<feature type="transmembrane region" description="Helical" evidence="7">
    <location>
        <begin position="100"/>
        <end position="124"/>
    </location>
</feature>
<feature type="region of interest" description="Disordered" evidence="6">
    <location>
        <begin position="277"/>
        <end position="327"/>
    </location>
</feature>
<feature type="transmembrane region" description="Helical" evidence="7">
    <location>
        <begin position="136"/>
        <end position="158"/>
    </location>
</feature>
<dbReference type="HOGENOM" id="CLU_849831_0_0_1"/>
<keyword evidence="4 7" id="KW-0472">Membrane</keyword>
<comment type="caution">
    <text evidence="9">The sequence shown here is derived from an EMBL/GenBank/DDBJ whole genome shotgun (WGS) entry which is preliminary data.</text>
</comment>
<evidence type="ECO:0000256" key="3">
    <source>
        <dbReference type="ARBA" id="ARBA00022989"/>
    </source>
</evidence>
<accession>A0A086T7K6</accession>
<name>A0A086T7K6_HAPC1</name>
<dbReference type="STRING" id="857340.A0A086T7K6"/>
<feature type="compositionally biased region" description="Polar residues" evidence="6">
    <location>
        <begin position="318"/>
        <end position="327"/>
    </location>
</feature>
<dbReference type="PANTHER" id="PTHR33048:SF47">
    <property type="entry name" value="INTEGRAL MEMBRANE PROTEIN-RELATED"/>
    <property type="match status" value="1"/>
</dbReference>
<feature type="domain" description="Rhodopsin" evidence="8">
    <location>
        <begin position="166"/>
        <end position="252"/>
    </location>
</feature>
<keyword evidence="3 7" id="KW-1133">Transmembrane helix</keyword>
<proteinExistence type="inferred from homology"/>
<dbReference type="EMBL" id="JPKY01000033">
    <property type="protein sequence ID" value="KFH45338.1"/>
    <property type="molecule type" value="Genomic_DNA"/>
</dbReference>
<dbReference type="GO" id="GO:0016020">
    <property type="term" value="C:membrane"/>
    <property type="evidence" value="ECO:0007669"/>
    <property type="project" value="UniProtKB-SubCell"/>
</dbReference>
<dbReference type="OrthoDB" id="5421689at2759"/>
<dbReference type="AlphaFoldDB" id="A0A086T7K6"/>
<evidence type="ECO:0000256" key="4">
    <source>
        <dbReference type="ARBA" id="ARBA00023136"/>
    </source>
</evidence>